<feature type="compositionally biased region" description="Polar residues" evidence="2">
    <location>
        <begin position="387"/>
        <end position="401"/>
    </location>
</feature>
<evidence type="ECO:0000256" key="2">
    <source>
        <dbReference type="SAM" id="MobiDB-lite"/>
    </source>
</evidence>
<keyword evidence="1" id="KW-0175">Coiled coil</keyword>
<organism evidence="3 4">
    <name type="scientific">Thermococcus peptonophilus</name>
    <dbReference type="NCBI Taxonomy" id="53952"/>
    <lineage>
        <taxon>Archaea</taxon>
        <taxon>Methanobacteriati</taxon>
        <taxon>Methanobacteriota</taxon>
        <taxon>Thermococci</taxon>
        <taxon>Thermococcales</taxon>
        <taxon>Thermococcaceae</taxon>
        <taxon>Thermococcus</taxon>
    </lineage>
</organism>
<evidence type="ECO:0008006" key="5">
    <source>
        <dbReference type="Google" id="ProtNLM"/>
    </source>
</evidence>
<feature type="coiled-coil region" evidence="1">
    <location>
        <begin position="347"/>
        <end position="374"/>
    </location>
</feature>
<evidence type="ECO:0000313" key="4">
    <source>
        <dbReference type="Proteomes" id="UP000073604"/>
    </source>
</evidence>
<name>A0A142CU93_9EURY</name>
<accession>A0A142CU93</accession>
<gene>
    <name evidence="3" type="ORF">A0127_03740</name>
</gene>
<protein>
    <recommendedName>
        <fullName evidence="5">Cell wall-binding repeat 2 family protein</fullName>
    </recommendedName>
</protein>
<evidence type="ECO:0000313" key="3">
    <source>
        <dbReference type="EMBL" id="AMQ18345.1"/>
    </source>
</evidence>
<dbReference type="GeneID" id="27139628"/>
<dbReference type="RefSeq" id="WP_062388142.1">
    <property type="nucleotide sequence ID" value="NZ_CP014750.1"/>
</dbReference>
<dbReference type="EMBL" id="CP014750">
    <property type="protein sequence ID" value="AMQ18345.1"/>
    <property type="molecule type" value="Genomic_DNA"/>
</dbReference>
<dbReference type="AlphaFoldDB" id="A0A142CU93"/>
<feature type="region of interest" description="Disordered" evidence="2">
    <location>
        <begin position="381"/>
        <end position="401"/>
    </location>
</feature>
<dbReference type="Proteomes" id="UP000073604">
    <property type="component" value="Chromosome"/>
</dbReference>
<proteinExistence type="predicted"/>
<reference evidence="4" key="1">
    <citation type="submission" date="2016-03" db="EMBL/GenBank/DDBJ databases">
        <authorList>
            <person name="Oger P.M."/>
        </authorList>
    </citation>
    <scope>NUCLEOTIDE SEQUENCE [LARGE SCALE GENOMIC DNA]</scope>
    <source>
        <strain evidence="4">OG-1</strain>
    </source>
</reference>
<dbReference type="OrthoDB" id="86217at2157"/>
<evidence type="ECO:0000256" key="1">
    <source>
        <dbReference type="SAM" id="Coils"/>
    </source>
</evidence>
<dbReference type="KEGG" id="tpep:A0127_03740"/>
<keyword evidence="4" id="KW-1185">Reference proteome</keyword>
<sequence>MVWKKLATVFMVVMLLAITMGTGSVSAAESEGSVTVILVSDNTADSGIAKLLANVTGGVVVTTPWGVYEPNVTAEILSYAPDQVIIIGGPMAVVNQYVSDLESYNITVYRWGGMNRYETNLIALQMAKKLGLIKEENVTVIAPGNDTAAIEEAIKLALQNGGIVVYINKTVSIDKVNKTVSLKKIIVVHTPVTEKIAEGVMKKLVRANAPVTNVTVNVNVKIQRMERAIQLRINRILKIANLTNSSELVELANNLTLELQEVNKLIQEGNVTEAYKKLLWLQVRTQFALKKANFVMAKETGAGKVGVIVKLWKVKAELQILQRIGINVTEYNQTLVEIESYIKAGNYGEAMKLLNQLEKEIRSLYKENRVALRQYMRMHRGKGNHNGRWQNGGNQTSVGKP</sequence>